<feature type="transmembrane region" description="Helical" evidence="1">
    <location>
        <begin position="64"/>
        <end position="89"/>
    </location>
</feature>
<feature type="transmembrane region" description="Helical" evidence="1">
    <location>
        <begin position="27"/>
        <end position="52"/>
    </location>
</feature>
<dbReference type="RefSeq" id="WP_212394100.1">
    <property type="nucleotide sequence ID" value="NZ_JAFCJH010000001.1"/>
</dbReference>
<feature type="transmembrane region" description="Helical" evidence="1">
    <location>
        <begin position="109"/>
        <end position="130"/>
    </location>
</feature>
<protein>
    <submittedName>
        <fullName evidence="2">Uncharacterized protein</fullName>
    </submittedName>
</protein>
<feature type="transmembrane region" description="Helical" evidence="1">
    <location>
        <begin position="236"/>
        <end position="258"/>
    </location>
</feature>
<dbReference type="Proteomes" id="UP001315278">
    <property type="component" value="Unassembled WGS sequence"/>
</dbReference>
<keyword evidence="1" id="KW-0812">Transmembrane</keyword>
<organism evidence="2 3">
    <name type="scientific">Bradyrhizobium jicamae</name>
    <dbReference type="NCBI Taxonomy" id="280332"/>
    <lineage>
        <taxon>Bacteria</taxon>
        <taxon>Pseudomonadati</taxon>
        <taxon>Pseudomonadota</taxon>
        <taxon>Alphaproteobacteria</taxon>
        <taxon>Hyphomicrobiales</taxon>
        <taxon>Nitrobacteraceae</taxon>
        <taxon>Bradyrhizobium</taxon>
    </lineage>
</organism>
<name>A0ABS5FAI7_9BRAD</name>
<keyword evidence="3" id="KW-1185">Reference proteome</keyword>
<accession>A0ABS5FAI7</accession>
<dbReference type="EMBL" id="JAFCJH010000001">
    <property type="protein sequence ID" value="MBR0793799.1"/>
    <property type="molecule type" value="Genomic_DNA"/>
</dbReference>
<sequence length="296" mass="30950">MTMETNLETQATVGRVRNLWALDWSPIVVGALAAAATSSIMIAFGATLGLGVASAAPTWRDASASLSVLSGLFLILQALISFGCGGYLAGRLRSPYRASESDDVEQWDGFHGLAAWALAVVLGILLTAAVTGAASRRSALTAPPSATEPSVLSYEIDTLFRAARRPPNADLTPARAEAGRILLTSSSHSGVSPEDRAYLVQMVGATTGLTGADAERRVDSTVSASKSAISRARASTIIIAFSVAAALLFGAIAAWAGAEAGGRHRDGMPLESWMLHANRFNRAKTDWRRTPATLPE</sequence>
<proteinExistence type="predicted"/>
<gene>
    <name evidence="2" type="ORF">JQ615_00160</name>
</gene>
<reference evidence="3" key="1">
    <citation type="journal article" date="2021" name="ISME J.">
        <title>Evolutionary origin and ecological implication of a unique nif island in free-living Bradyrhizobium lineages.</title>
        <authorList>
            <person name="Tao J."/>
        </authorList>
    </citation>
    <scope>NUCLEOTIDE SEQUENCE [LARGE SCALE GENOMIC DNA]</scope>
    <source>
        <strain evidence="3">SZCCT0434</strain>
    </source>
</reference>
<evidence type="ECO:0000313" key="2">
    <source>
        <dbReference type="EMBL" id="MBR0793799.1"/>
    </source>
</evidence>
<keyword evidence="1" id="KW-1133">Transmembrane helix</keyword>
<evidence type="ECO:0000256" key="1">
    <source>
        <dbReference type="SAM" id="Phobius"/>
    </source>
</evidence>
<comment type="caution">
    <text evidence="2">The sequence shown here is derived from an EMBL/GenBank/DDBJ whole genome shotgun (WGS) entry which is preliminary data.</text>
</comment>
<keyword evidence="1" id="KW-0472">Membrane</keyword>
<evidence type="ECO:0000313" key="3">
    <source>
        <dbReference type="Proteomes" id="UP001315278"/>
    </source>
</evidence>